<dbReference type="EMBL" id="SRLO01000398">
    <property type="protein sequence ID" value="TNN57703.1"/>
    <property type="molecule type" value="Genomic_DNA"/>
</dbReference>
<comment type="caution">
    <text evidence="1">The sequence shown here is derived from an EMBL/GenBank/DDBJ whole genome shotgun (WGS) entry which is preliminary data.</text>
</comment>
<keyword evidence="2" id="KW-1185">Reference proteome</keyword>
<reference evidence="1 2" key="1">
    <citation type="submission" date="2019-03" db="EMBL/GenBank/DDBJ databases">
        <title>First draft genome of Liparis tanakae, snailfish: a comprehensive survey of snailfish specific genes.</title>
        <authorList>
            <person name="Kim W."/>
            <person name="Song I."/>
            <person name="Jeong J.-H."/>
            <person name="Kim D."/>
            <person name="Kim S."/>
            <person name="Ryu S."/>
            <person name="Song J.Y."/>
            <person name="Lee S.K."/>
        </authorList>
    </citation>
    <scope>NUCLEOTIDE SEQUENCE [LARGE SCALE GENOMIC DNA]</scope>
    <source>
        <tissue evidence="1">Muscle</tissue>
    </source>
</reference>
<sequence length="105" mass="11805">MREDQEAGCVSGRRARADQWLRSHACGCEGEHLCTSACPCMSTMSSRAEAQSHREIAFGHKAMFAEFLHFLKDLQVACRRLFLTCEQFAAGTRLAKDKSIDMFLT</sequence>
<evidence type="ECO:0000313" key="2">
    <source>
        <dbReference type="Proteomes" id="UP000314294"/>
    </source>
</evidence>
<dbReference type="Proteomes" id="UP000314294">
    <property type="component" value="Unassembled WGS sequence"/>
</dbReference>
<proteinExistence type="predicted"/>
<evidence type="ECO:0000313" key="1">
    <source>
        <dbReference type="EMBL" id="TNN57703.1"/>
    </source>
</evidence>
<gene>
    <name evidence="1" type="ORF">EYF80_032071</name>
</gene>
<organism evidence="1 2">
    <name type="scientific">Liparis tanakae</name>
    <name type="common">Tanaka's snailfish</name>
    <dbReference type="NCBI Taxonomy" id="230148"/>
    <lineage>
        <taxon>Eukaryota</taxon>
        <taxon>Metazoa</taxon>
        <taxon>Chordata</taxon>
        <taxon>Craniata</taxon>
        <taxon>Vertebrata</taxon>
        <taxon>Euteleostomi</taxon>
        <taxon>Actinopterygii</taxon>
        <taxon>Neopterygii</taxon>
        <taxon>Teleostei</taxon>
        <taxon>Neoteleostei</taxon>
        <taxon>Acanthomorphata</taxon>
        <taxon>Eupercaria</taxon>
        <taxon>Perciformes</taxon>
        <taxon>Cottioidei</taxon>
        <taxon>Cottales</taxon>
        <taxon>Liparidae</taxon>
        <taxon>Liparis</taxon>
    </lineage>
</organism>
<dbReference type="AlphaFoldDB" id="A0A4Z2GY59"/>
<accession>A0A4Z2GY59</accession>
<name>A0A4Z2GY59_9TELE</name>
<protein>
    <submittedName>
        <fullName evidence="1">Uncharacterized protein</fullName>
    </submittedName>
</protein>